<dbReference type="Pfam" id="PF00928">
    <property type="entry name" value="Adap_comp_sub"/>
    <property type="match status" value="1"/>
</dbReference>
<reference evidence="11 12" key="1">
    <citation type="journal article" date="2018" name="Mol. Biol. Evol.">
        <title>Broad Genomic Sampling Reveals a Smut Pathogenic Ancestry of the Fungal Clade Ustilaginomycotina.</title>
        <authorList>
            <person name="Kijpornyongpan T."/>
            <person name="Mondo S.J."/>
            <person name="Barry K."/>
            <person name="Sandor L."/>
            <person name="Lee J."/>
            <person name="Lipzen A."/>
            <person name="Pangilinan J."/>
            <person name="LaButti K."/>
            <person name="Hainaut M."/>
            <person name="Henrissat B."/>
            <person name="Grigoriev I.V."/>
            <person name="Spatafora J.W."/>
            <person name="Aime M.C."/>
        </authorList>
    </citation>
    <scope>NUCLEOTIDE SEQUENCE [LARGE SCALE GENOMIC DNA]</scope>
    <source>
        <strain evidence="11 12">MCA 4718</strain>
    </source>
</reference>
<dbReference type="Gene3D" id="3.30.450.60">
    <property type="match status" value="1"/>
</dbReference>
<dbReference type="GO" id="GO:0006897">
    <property type="term" value="P:endocytosis"/>
    <property type="evidence" value="ECO:0007669"/>
    <property type="project" value="UniProtKB-KW"/>
</dbReference>
<proteinExistence type="inferred from homology"/>
<dbReference type="PANTHER" id="PTHR10529">
    <property type="entry name" value="AP COMPLEX SUBUNIT MU"/>
    <property type="match status" value="1"/>
</dbReference>
<evidence type="ECO:0000256" key="1">
    <source>
        <dbReference type="ARBA" id="ARBA00004236"/>
    </source>
</evidence>
<dbReference type="PROSITE" id="PS00990">
    <property type="entry name" value="CLAT_ADAPTOR_M_1"/>
    <property type="match status" value="1"/>
</dbReference>
<keyword evidence="4" id="KW-1003">Cell membrane</keyword>
<dbReference type="PRINTS" id="PR00314">
    <property type="entry name" value="CLATHRINADPT"/>
</dbReference>
<keyword evidence="5" id="KW-0254">Endocytosis</keyword>
<dbReference type="CDD" id="cd09251">
    <property type="entry name" value="AP-2_Mu2_Cterm"/>
    <property type="match status" value="1"/>
</dbReference>
<evidence type="ECO:0000259" key="10">
    <source>
        <dbReference type="PROSITE" id="PS51072"/>
    </source>
</evidence>
<feature type="domain" description="MHD" evidence="10">
    <location>
        <begin position="169"/>
        <end position="442"/>
    </location>
</feature>
<dbReference type="AlphaFoldDB" id="A0A316UG38"/>
<dbReference type="EMBL" id="KZ819323">
    <property type="protein sequence ID" value="PWN22115.1"/>
    <property type="molecule type" value="Genomic_DNA"/>
</dbReference>
<protein>
    <submittedName>
        <fullName evidence="11">Clathrin adaptor, mu subunit</fullName>
    </submittedName>
</protein>
<dbReference type="GO" id="GO:0006886">
    <property type="term" value="P:intracellular protein transport"/>
    <property type="evidence" value="ECO:0007669"/>
    <property type="project" value="UniProtKB-UniRule"/>
</dbReference>
<dbReference type="GeneID" id="37013598"/>
<keyword evidence="7" id="KW-0472">Membrane</keyword>
<dbReference type="InterPro" id="IPR018240">
    <property type="entry name" value="Clathrin_mu_CS"/>
</dbReference>
<dbReference type="FunFam" id="3.30.450.60:FF:000002">
    <property type="entry name" value="AP-2 complex subunit mu, putative"/>
    <property type="match status" value="1"/>
</dbReference>
<dbReference type="OrthoDB" id="10259133at2759"/>
<dbReference type="CDD" id="cd14836">
    <property type="entry name" value="AP2_Mu_N"/>
    <property type="match status" value="1"/>
</dbReference>
<dbReference type="InterPro" id="IPR022775">
    <property type="entry name" value="AP_mu_sigma_su"/>
</dbReference>
<keyword evidence="3 9" id="KW-0813">Transport</keyword>
<comment type="subcellular location">
    <subcellularLocation>
        <location evidence="1">Cell membrane</location>
    </subcellularLocation>
    <subcellularLocation>
        <location evidence="2">Membrane</location>
        <location evidence="2">Coated pit</location>
        <topology evidence="2">Peripheral membrane protein</topology>
        <orientation evidence="2">Cytoplasmic side</orientation>
    </subcellularLocation>
</comment>
<sequence>MISAFFIFNQKGDVLISRLFRNDLKRSIADIFRIQVVSNPSVRSPIITLGSTSFFHVRHQNLYLVAVTKGNANAALVFEFCYRLINIGRSYFGKLDEESVKNNFVLIYELLDEILDFGYPQTSETDTLKMYITTEGVKSEQAVREDSAKITIQATGATSWRRADVKYRKNEAFVDVVENVNLLMSTKGTVLRADVDGQILMRAYLTGMPECKFGLNDKLVLDRKRDRLDTGSGDGVGGEGMGAGGAVELDDCQFHQCVKLNKYDSDRSISFTPPDGEFELMRYRSTSNVNLPFKVHPIVEEIGKSKVEYMVHLKANFDSKLTGTDIVLRIPTPPNTTSVKCSVAVGKAKWVSADNSIVWKIPKMQGMGDASLQAEATLSQVTVRKAWSRPPIEMDFQVLMLTASGLLVRYLKVWEKSGYQSVKWVRYVSRAGGNSGSSYAIRI</sequence>
<dbReference type="RefSeq" id="XP_025349275.1">
    <property type="nucleotide sequence ID" value="XM_025491864.1"/>
</dbReference>
<gene>
    <name evidence="11" type="ORF">BCV69DRAFT_281117</name>
</gene>
<dbReference type="Pfam" id="PF01217">
    <property type="entry name" value="Clat_adaptor_s"/>
    <property type="match status" value="1"/>
</dbReference>
<organism evidence="11 12">
    <name type="scientific">Pseudomicrostroma glucosiphilum</name>
    <dbReference type="NCBI Taxonomy" id="1684307"/>
    <lineage>
        <taxon>Eukaryota</taxon>
        <taxon>Fungi</taxon>
        <taxon>Dikarya</taxon>
        <taxon>Basidiomycota</taxon>
        <taxon>Ustilaginomycotina</taxon>
        <taxon>Exobasidiomycetes</taxon>
        <taxon>Microstromatales</taxon>
        <taxon>Microstromatales incertae sedis</taxon>
        <taxon>Pseudomicrostroma</taxon>
    </lineage>
</organism>
<keyword evidence="12" id="KW-1185">Reference proteome</keyword>
<evidence type="ECO:0000313" key="12">
    <source>
        <dbReference type="Proteomes" id="UP000245942"/>
    </source>
</evidence>
<dbReference type="SUPFAM" id="SSF49447">
    <property type="entry name" value="Second domain of Mu2 adaptin subunit (ap50) of ap2 adaptor"/>
    <property type="match status" value="1"/>
</dbReference>
<dbReference type="PROSITE" id="PS51072">
    <property type="entry name" value="MHD"/>
    <property type="match status" value="1"/>
</dbReference>
<dbReference type="GO" id="GO:0005886">
    <property type="term" value="C:plasma membrane"/>
    <property type="evidence" value="ECO:0007669"/>
    <property type="project" value="UniProtKB-SubCell"/>
</dbReference>
<dbReference type="InterPro" id="IPR001392">
    <property type="entry name" value="Clathrin_mu"/>
</dbReference>
<evidence type="ECO:0000256" key="5">
    <source>
        <dbReference type="ARBA" id="ARBA00022583"/>
    </source>
</evidence>
<evidence type="ECO:0000256" key="3">
    <source>
        <dbReference type="ARBA" id="ARBA00022448"/>
    </source>
</evidence>
<evidence type="ECO:0000256" key="4">
    <source>
        <dbReference type="ARBA" id="ARBA00022475"/>
    </source>
</evidence>
<dbReference type="GO" id="GO:0030131">
    <property type="term" value="C:clathrin adaptor complex"/>
    <property type="evidence" value="ECO:0007669"/>
    <property type="project" value="UniProtKB-UniRule"/>
</dbReference>
<dbReference type="InterPro" id="IPR050431">
    <property type="entry name" value="Adaptor_comp_med_subunit"/>
</dbReference>
<evidence type="ECO:0000256" key="8">
    <source>
        <dbReference type="ARBA" id="ARBA00023176"/>
    </source>
</evidence>
<evidence type="ECO:0000256" key="2">
    <source>
        <dbReference type="ARBA" id="ARBA00004277"/>
    </source>
</evidence>
<dbReference type="STRING" id="1684307.A0A316UG38"/>
<dbReference type="InterPro" id="IPR043532">
    <property type="entry name" value="AP2_Mu_N"/>
</dbReference>
<dbReference type="InterPro" id="IPR028565">
    <property type="entry name" value="MHD"/>
</dbReference>
<accession>A0A316UG38</accession>
<dbReference type="PIRSF" id="PIRSF005992">
    <property type="entry name" value="Clathrin_mu"/>
    <property type="match status" value="1"/>
</dbReference>
<dbReference type="Gene3D" id="2.60.40.1170">
    <property type="entry name" value="Mu homology domain, subdomain B"/>
    <property type="match status" value="2"/>
</dbReference>
<evidence type="ECO:0000256" key="7">
    <source>
        <dbReference type="ARBA" id="ARBA00023136"/>
    </source>
</evidence>
<evidence type="ECO:0000313" key="11">
    <source>
        <dbReference type="EMBL" id="PWN22115.1"/>
    </source>
</evidence>
<dbReference type="InterPro" id="IPR036168">
    <property type="entry name" value="AP2_Mu_C_sf"/>
</dbReference>
<comment type="similarity">
    <text evidence="9">Belongs to the adaptor complexes medium subunit family.</text>
</comment>
<evidence type="ECO:0000256" key="9">
    <source>
        <dbReference type="PIRNR" id="PIRNR005992"/>
    </source>
</evidence>
<keyword evidence="8" id="KW-0168">Coated pit</keyword>
<dbReference type="InterPro" id="IPR011012">
    <property type="entry name" value="Longin-like_dom_sf"/>
</dbReference>
<keyword evidence="6 9" id="KW-0653">Protein transport</keyword>
<evidence type="ECO:0000256" key="6">
    <source>
        <dbReference type="ARBA" id="ARBA00022927"/>
    </source>
</evidence>
<dbReference type="GO" id="GO:0005905">
    <property type="term" value="C:clathrin-coated pit"/>
    <property type="evidence" value="ECO:0007669"/>
    <property type="project" value="UniProtKB-KW"/>
</dbReference>
<name>A0A316UG38_9BASI</name>
<dbReference type="SUPFAM" id="SSF64356">
    <property type="entry name" value="SNARE-like"/>
    <property type="match status" value="1"/>
</dbReference>
<dbReference type="InterPro" id="IPR043512">
    <property type="entry name" value="Mu2_C"/>
</dbReference>
<dbReference type="Proteomes" id="UP000245942">
    <property type="component" value="Unassembled WGS sequence"/>
</dbReference>